<evidence type="ECO:0000259" key="6">
    <source>
        <dbReference type="Pfam" id="PF07993"/>
    </source>
</evidence>
<keyword evidence="3 4" id="KW-0443">Lipid metabolism</keyword>
<organism evidence="7 8">
    <name type="scientific">Frankliniella fusca</name>
    <dbReference type="NCBI Taxonomy" id="407009"/>
    <lineage>
        <taxon>Eukaryota</taxon>
        <taxon>Metazoa</taxon>
        <taxon>Ecdysozoa</taxon>
        <taxon>Arthropoda</taxon>
        <taxon>Hexapoda</taxon>
        <taxon>Insecta</taxon>
        <taxon>Pterygota</taxon>
        <taxon>Neoptera</taxon>
        <taxon>Paraneoptera</taxon>
        <taxon>Thysanoptera</taxon>
        <taxon>Terebrantia</taxon>
        <taxon>Thripoidea</taxon>
        <taxon>Thripidae</taxon>
        <taxon>Frankliniella</taxon>
    </lineage>
</organism>
<comment type="function">
    <text evidence="4">Catalyzes the reduction of fatty acyl-CoA to fatty alcohols.</text>
</comment>
<dbReference type="PANTHER" id="PTHR11011:SF24">
    <property type="entry name" value="FATTY ACYL-COA REDUCTASE"/>
    <property type="match status" value="1"/>
</dbReference>
<protein>
    <recommendedName>
        <fullName evidence="4">Fatty acyl-CoA reductase</fullName>
        <ecNumber evidence="4">1.2.1.84</ecNumber>
    </recommendedName>
</protein>
<dbReference type="CDD" id="cd09071">
    <property type="entry name" value="FAR_C"/>
    <property type="match status" value="1"/>
</dbReference>
<reference evidence="7" key="2">
    <citation type="journal article" date="2023" name="BMC Genomics">
        <title>Pest status, molecular evolution, and epigenetic factors derived from the genome assembly of Frankliniella fusca, a thysanopteran phytovirus vector.</title>
        <authorList>
            <person name="Catto M.A."/>
            <person name="Labadie P.E."/>
            <person name="Jacobson A.L."/>
            <person name="Kennedy G.G."/>
            <person name="Srinivasan R."/>
            <person name="Hunt B.G."/>
        </authorList>
    </citation>
    <scope>NUCLEOTIDE SEQUENCE</scope>
    <source>
        <strain evidence="7">PL_HMW_Pooled</strain>
    </source>
</reference>
<evidence type="ECO:0000256" key="1">
    <source>
        <dbReference type="ARBA" id="ARBA00005928"/>
    </source>
</evidence>
<proteinExistence type="inferred from homology"/>
<comment type="caution">
    <text evidence="7">The sequence shown here is derived from an EMBL/GenBank/DDBJ whole genome shotgun (WGS) entry which is preliminary data.</text>
</comment>
<accession>A0AAE1LT15</accession>
<keyword evidence="4" id="KW-0560">Oxidoreductase</keyword>
<dbReference type="GO" id="GO:0005777">
    <property type="term" value="C:peroxisome"/>
    <property type="evidence" value="ECO:0007669"/>
    <property type="project" value="TreeGrafter"/>
</dbReference>
<keyword evidence="2 4" id="KW-0444">Lipid biosynthesis</keyword>
<dbReference type="Pfam" id="PF03015">
    <property type="entry name" value="Sterile"/>
    <property type="match status" value="1"/>
</dbReference>
<name>A0AAE1LT15_9NEOP</name>
<dbReference type="SUPFAM" id="SSF51735">
    <property type="entry name" value="NAD(P)-binding Rossmann-fold domains"/>
    <property type="match status" value="1"/>
</dbReference>
<dbReference type="Gene3D" id="3.40.50.720">
    <property type="entry name" value="NAD(P)-binding Rossmann-like Domain"/>
    <property type="match status" value="1"/>
</dbReference>
<keyword evidence="4" id="KW-1133">Transmembrane helix</keyword>
<evidence type="ECO:0000256" key="3">
    <source>
        <dbReference type="ARBA" id="ARBA00023098"/>
    </source>
</evidence>
<dbReference type="InterPro" id="IPR013120">
    <property type="entry name" value="FAR_NAD-bd"/>
</dbReference>
<dbReference type="Proteomes" id="UP001219518">
    <property type="component" value="Unassembled WGS sequence"/>
</dbReference>
<keyword evidence="4" id="KW-0521">NADP</keyword>
<gene>
    <name evidence="7" type="ORF">KUF71_024036</name>
</gene>
<dbReference type="InterPro" id="IPR036291">
    <property type="entry name" value="NAD(P)-bd_dom_sf"/>
</dbReference>
<dbReference type="Pfam" id="PF07993">
    <property type="entry name" value="NAD_binding_4"/>
    <property type="match status" value="1"/>
</dbReference>
<feature type="transmembrane region" description="Helical" evidence="4">
    <location>
        <begin position="395"/>
        <end position="418"/>
    </location>
</feature>
<dbReference type="AlphaFoldDB" id="A0AAE1LT15"/>
<dbReference type="GO" id="GO:0080019">
    <property type="term" value="F:alcohol-forming very long-chain fatty acyl-CoA reductase activity"/>
    <property type="evidence" value="ECO:0007669"/>
    <property type="project" value="InterPro"/>
</dbReference>
<keyword evidence="4" id="KW-0812">Transmembrane</keyword>
<dbReference type="EC" id="1.2.1.84" evidence="4"/>
<feature type="transmembrane region" description="Helical" evidence="4">
    <location>
        <begin position="516"/>
        <end position="536"/>
    </location>
</feature>
<evidence type="ECO:0000313" key="7">
    <source>
        <dbReference type="EMBL" id="KAK3930680.1"/>
    </source>
</evidence>
<dbReference type="GO" id="GO:0035336">
    <property type="term" value="P:long-chain fatty-acyl-CoA metabolic process"/>
    <property type="evidence" value="ECO:0007669"/>
    <property type="project" value="TreeGrafter"/>
</dbReference>
<dbReference type="CDD" id="cd05236">
    <property type="entry name" value="FAR-N_SDR_e"/>
    <property type="match status" value="1"/>
</dbReference>
<dbReference type="InterPro" id="IPR033640">
    <property type="entry name" value="FAR_C"/>
</dbReference>
<feature type="domain" description="Thioester reductase (TE)" evidence="6">
    <location>
        <begin position="52"/>
        <end position="322"/>
    </location>
</feature>
<feature type="domain" description="Fatty acyl-CoA reductase C-terminal" evidence="5">
    <location>
        <begin position="403"/>
        <end position="498"/>
    </location>
</feature>
<sequence length="538" mass="61590">MSTPLELEDPVSLETLRKRQAELYERWEHRDQTLGDDYPSIPEFYSGRHVFITGGSGFCGKVIIEKLLHSCPNIGNIYVLMRPGRNGQSASDKLKQMIALPMFDRLRKDHPAALDKMVVVVGDCMRPGLGISAEDRRMLADQVSVVIHSAASVRFTDPIMKAARMNTGSTVALVELAREMKNLKALVHISTAYCNTIHNPTYERTYPTEHSYKDVLKYIELPDAHVLDKLGHKFTGYQPNSYVFTKALSEQVIKEAGKDLPVIIVRPSIVTCALEEPIPGWMDNLNGFAMFWAVVSKGIQRYAYLSRGNDMKFDLAPVDLVGKLTILASWARGTDQPLPCEAGDVQVVNETCGEVKPTTMTMMLEVFDKHLADRKVAYPNVARYPRLVALQNYPLYYVLNLLYHVMYGAIVDALLVAFKQKPQLLDVYRKIENANQALKYFQENEFLFNSDNMWRLIAMVHPRDRETYRMFNRENKVSDWYEISRDQLLGVCKYALREPIRGQEDLDRNARIINMWWWAEVCLYIFIIGLATWAVGIW</sequence>
<keyword evidence="4" id="KW-0472">Membrane</keyword>
<comment type="catalytic activity">
    <reaction evidence="4">
        <text>a long-chain fatty acyl-CoA + 2 NADPH + 2 H(+) = a long-chain primary fatty alcohol + 2 NADP(+) + CoA</text>
        <dbReference type="Rhea" id="RHEA:52716"/>
        <dbReference type="ChEBI" id="CHEBI:15378"/>
        <dbReference type="ChEBI" id="CHEBI:57287"/>
        <dbReference type="ChEBI" id="CHEBI:57783"/>
        <dbReference type="ChEBI" id="CHEBI:58349"/>
        <dbReference type="ChEBI" id="CHEBI:77396"/>
        <dbReference type="ChEBI" id="CHEBI:83139"/>
        <dbReference type="EC" id="1.2.1.84"/>
    </reaction>
</comment>
<dbReference type="InterPro" id="IPR026055">
    <property type="entry name" value="FAR"/>
</dbReference>
<evidence type="ECO:0000313" key="8">
    <source>
        <dbReference type="Proteomes" id="UP001219518"/>
    </source>
</evidence>
<keyword evidence="8" id="KW-1185">Reference proteome</keyword>
<dbReference type="PANTHER" id="PTHR11011">
    <property type="entry name" value="MALE STERILITY PROTEIN 2-RELATED"/>
    <property type="match status" value="1"/>
</dbReference>
<dbReference type="GO" id="GO:0102965">
    <property type="term" value="F:alcohol-forming long-chain fatty acyl-CoA reductase activity"/>
    <property type="evidence" value="ECO:0007669"/>
    <property type="project" value="UniProtKB-EC"/>
</dbReference>
<reference evidence="7" key="1">
    <citation type="submission" date="2021-07" db="EMBL/GenBank/DDBJ databases">
        <authorList>
            <person name="Catto M.A."/>
            <person name="Jacobson A."/>
            <person name="Kennedy G."/>
            <person name="Labadie P."/>
            <person name="Hunt B.G."/>
            <person name="Srinivasan R."/>
        </authorList>
    </citation>
    <scope>NUCLEOTIDE SEQUENCE</scope>
    <source>
        <strain evidence="7">PL_HMW_Pooled</strain>
        <tissue evidence="7">Head</tissue>
    </source>
</reference>
<evidence type="ECO:0000259" key="5">
    <source>
        <dbReference type="Pfam" id="PF03015"/>
    </source>
</evidence>
<evidence type="ECO:0000256" key="4">
    <source>
        <dbReference type="RuleBase" id="RU363097"/>
    </source>
</evidence>
<evidence type="ECO:0000256" key="2">
    <source>
        <dbReference type="ARBA" id="ARBA00022516"/>
    </source>
</evidence>
<dbReference type="EMBL" id="JAHWGI010001412">
    <property type="protein sequence ID" value="KAK3930680.1"/>
    <property type="molecule type" value="Genomic_DNA"/>
</dbReference>
<comment type="similarity">
    <text evidence="1 4">Belongs to the fatty acyl-CoA reductase family.</text>
</comment>